<dbReference type="GO" id="GO:0005737">
    <property type="term" value="C:cytoplasm"/>
    <property type="evidence" value="ECO:0007669"/>
    <property type="project" value="TreeGrafter"/>
</dbReference>
<dbReference type="Gene3D" id="1.25.40.20">
    <property type="entry name" value="Ankyrin repeat-containing domain"/>
    <property type="match status" value="2"/>
</dbReference>
<name>A0A2K0U3M8_TRIHA</name>
<dbReference type="InterPro" id="IPR002110">
    <property type="entry name" value="Ankyrin_rpt"/>
</dbReference>
<reference evidence="5 6" key="1">
    <citation type="submission" date="2017-02" db="EMBL/GenBank/DDBJ databases">
        <title>Genomes of Trichoderma spp. with biocontrol activity.</title>
        <authorList>
            <person name="Gardiner D."/>
            <person name="Kazan K."/>
            <person name="Vos C."/>
            <person name="Harvey P."/>
        </authorList>
    </citation>
    <scope>NUCLEOTIDE SEQUENCE [LARGE SCALE GENOMIC DNA]</scope>
    <source>
        <strain evidence="5 6">Tr1</strain>
    </source>
</reference>
<keyword evidence="1" id="KW-0677">Repeat</keyword>
<dbReference type="PANTHER" id="PTHR24198">
    <property type="entry name" value="ANKYRIN REPEAT AND PROTEIN KINASE DOMAIN-CONTAINING PROTEIN"/>
    <property type="match status" value="1"/>
</dbReference>
<dbReference type="Pfam" id="PF00023">
    <property type="entry name" value="Ank"/>
    <property type="match status" value="1"/>
</dbReference>
<dbReference type="SMART" id="SM00248">
    <property type="entry name" value="ANK"/>
    <property type="match status" value="14"/>
</dbReference>
<feature type="compositionally biased region" description="Low complexity" evidence="4">
    <location>
        <begin position="17"/>
        <end position="27"/>
    </location>
</feature>
<organism evidence="5 6">
    <name type="scientific">Trichoderma harzianum</name>
    <name type="common">Hypocrea lixii</name>
    <dbReference type="NCBI Taxonomy" id="5544"/>
    <lineage>
        <taxon>Eukaryota</taxon>
        <taxon>Fungi</taxon>
        <taxon>Dikarya</taxon>
        <taxon>Ascomycota</taxon>
        <taxon>Pezizomycotina</taxon>
        <taxon>Sordariomycetes</taxon>
        <taxon>Hypocreomycetidae</taxon>
        <taxon>Hypocreales</taxon>
        <taxon>Hypocreaceae</taxon>
        <taxon>Trichoderma</taxon>
    </lineage>
</organism>
<evidence type="ECO:0000256" key="4">
    <source>
        <dbReference type="SAM" id="MobiDB-lite"/>
    </source>
</evidence>
<feature type="region of interest" description="Disordered" evidence="4">
    <location>
        <begin position="1"/>
        <end position="35"/>
    </location>
</feature>
<accession>A0A2K0U3M8</accession>
<dbReference type="EMBL" id="MTYI01000109">
    <property type="protein sequence ID" value="PNP52383.1"/>
    <property type="molecule type" value="Genomic_DNA"/>
</dbReference>
<evidence type="ECO:0000256" key="2">
    <source>
        <dbReference type="ARBA" id="ARBA00023043"/>
    </source>
</evidence>
<dbReference type="Pfam" id="PF12796">
    <property type="entry name" value="Ank_2"/>
    <property type="match status" value="4"/>
</dbReference>
<evidence type="ECO:0000256" key="1">
    <source>
        <dbReference type="ARBA" id="ARBA00022737"/>
    </source>
</evidence>
<dbReference type="OrthoDB" id="20872at2759"/>
<dbReference type="AlphaFoldDB" id="A0A2K0U3M8"/>
<comment type="caution">
    <text evidence="5">The sequence shown here is derived from an EMBL/GenBank/DDBJ whole genome shotgun (WGS) entry which is preliminary data.</text>
</comment>
<feature type="repeat" description="ANK" evidence="3">
    <location>
        <begin position="353"/>
        <end position="385"/>
    </location>
</feature>
<feature type="repeat" description="ANK" evidence="3">
    <location>
        <begin position="519"/>
        <end position="543"/>
    </location>
</feature>
<dbReference type="SUPFAM" id="SSF48403">
    <property type="entry name" value="Ankyrin repeat"/>
    <property type="match status" value="2"/>
</dbReference>
<feature type="repeat" description="ANK" evidence="3">
    <location>
        <begin position="386"/>
        <end position="418"/>
    </location>
</feature>
<dbReference type="Proteomes" id="UP000236290">
    <property type="component" value="Unassembled WGS sequence"/>
</dbReference>
<evidence type="ECO:0000256" key="3">
    <source>
        <dbReference type="PROSITE-ProRule" id="PRU00023"/>
    </source>
</evidence>
<evidence type="ECO:0000313" key="5">
    <source>
        <dbReference type="EMBL" id="PNP52383.1"/>
    </source>
</evidence>
<sequence length="686" mass="74609">MQAPGMMNEDTITVEGSSRSTSSSGKSECTMEETNGKPSLLRMPIEIIQQIGEYLEEKGDIAAFVRTCHLFNFMFGDVLYQRDQVHHKYKQDSCLTWAATHDRVDTLKRAIKAGIPLGDHPYLIYVVSSTGSPRCAELVLSTPGIDPIAEDERGWTPITLAASLGHANIVKMLVEHGASYTERNSNGDSPMTVACCRGSVGVVKLLVDEYGVSQSSIVGGMNWSVLRSAATFGHAGIVDFLLKRGADATPDSSGWSCLHSAAEGGHTETVNVLLNHGFNPSAAAEENAWTALTIAAHRGHYDTVELLLVRGVDIEQTGKNRWTCLCMAANRGDLRMAMLLIDRGANVMAKAFGGWSPIILAATNGHLDMVGLLIVHGADVHMKTRSGWTPLMAASDGGHSSLATILLKCGADVKDGSITGWNSLICAADGRHLQTAKLLLRHGANIMAITAAGYTPGIRAAYAGSYRLLNMFLKTPGFRLDHLDNLGRSAFFHAAMRGHTKVIEMLLPLTNTANARDRFGTTPIFAAARNGHRKTVELLINAGFADFADFAERDYLGCTLLAHAQRSGKKQFVKYLKRYTKQANIPIWLEDPAGQRMQHPWDQETCHCNVCGRASVHEQQAYVCDACNGGMVLCWECIAAGQTCNDISHRWNAHRCLWNDNFGWTPAVISADPDSRWVDDDGLALA</sequence>
<feature type="repeat" description="ANK" evidence="3">
    <location>
        <begin position="486"/>
        <end position="518"/>
    </location>
</feature>
<dbReference type="PANTHER" id="PTHR24198:SF165">
    <property type="entry name" value="ANKYRIN REPEAT-CONTAINING PROTEIN-RELATED"/>
    <property type="match status" value="1"/>
</dbReference>
<keyword evidence="2 3" id="KW-0040">ANK repeat</keyword>
<dbReference type="PROSITE" id="PS50297">
    <property type="entry name" value="ANK_REP_REGION"/>
    <property type="match status" value="6"/>
</dbReference>
<feature type="repeat" description="ANK" evidence="3">
    <location>
        <begin position="287"/>
        <end position="319"/>
    </location>
</feature>
<gene>
    <name evidence="5" type="ORF">THARTR1_06987</name>
</gene>
<proteinExistence type="predicted"/>
<protein>
    <submittedName>
        <fullName evidence="5">Uncharacterized protein</fullName>
    </submittedName>
</protein>
<dbReference type="InterPro" id="IPR036770">
    <property type="entry name" value="Ankyrin_rpt-contain_sf"/>
</dbReference>
<evidence type="ECO:0000313" key="6">
    <source>
        <dbReference type="Proteomes" id="UP000236290"/>
    </source>
</evidence>
<feature type="repeat" description="ANK" evidence="3">
    <location>
        <begin position="253"/>
        <end position="285"/>
    </location>
</feature>
<dbReference type="PROSITE" id="PS50088">
    <property type="entry name" value="ANK_REPEAT"/>
    <property type="match status" value="7"/>
</dbReference>
<feature type="repeat" description="ANK" evidence="3">
    <location>
        <begin position="153"/>
        <end position="185"/>
    </location>
</feature>